<proteinExistence type="predicted"/>
<dbReference type="CTD" id="68919327"/>
<keyword evidence="1" id="KW-0812">Transmembrane</keyword>
<dbReference type="HOGENOM" id="CLU_3034365_0_0_1"/>
<gene>
    <name evidence="2" type="ORF">CBG27878</name>
    <name evidence="2" type="ORF">CBG_27878</name>
</gene>
<dbReference type="KEGG" id="cbr:CBG_27878"/>
<dbReference type="Proteomes" id="UP000008549">
    <property type="component" value="Unassembled WGS sequence"/>
</dbReference>
<keyword evidence="1" id="KW-1133">Transmembrane helix</keyword>
<keyword evidence="3" id="KW-1185">Reference proteome</keyword>
<sequence>MFGLHSRRLFTQMFGVLDMSQKLYFYILNCVFFPWLLFCGQADCNVTQDFSHYKE</sequence>
<reference evidence="2 3" key="1">
    <citation type="journal article" date="2003" name="PLoS Biol.">
        <title>The genome sequence of Caenorhabditis briggsae: a platform for comparative genomics.</title>
        <authorList>
            <person name="Stein L.D."/>
            <person name="Bao Z."/>
            <person name="Blasiar D."/>
            <person name="Blumenthal T."/>
            <person name="Brent M.R."/>
            <person name="Chen N."/>
            <person name="Chinwalla A."/>
            <person name="Clarke L."/>
            <person name="Clee C."/>
            <person name="Coghlan A."/>
            <person name="Coulson A."/>
            <person name="D'Eustachio P."/>
            <person name="Fitch D.H."/>
            <person name="Fulton L.A."/>
            <person name="Fulton R.E."/>
            <person name="Griffiths-Jones S."/>
            <person name="Harris T.W."/>
            <person name="Hillier L.W."/>
            <person name="Kamath R."/>
            <person name="Kuwabara P.E."/>
            <person name="Mardis E.R."/>
            <person name="Marra M.A."/>
            <person name="Miner T.L."/>
            <person name="Minx P."/>
            <person name="Mullikin J.C."/>
            <person name="Plumb R.W."/>
            <person name="Rogers J."/>
            <person name="Schein J.E."/>
            <person name="Sohrmann M."/>
            <person name="Spieth J."/>
            <person name="Stajich J.E."/>
            <person name="Wei C."/>
            <person name="Willey D."/>
            <person name="Wilson R.K."/>
            <person name="Durbin R."/>
            <person name="Waterston R.H."/>
        </authorList>
    </citation>
    <scope>NUCLEOTIDE SEQUENCE [LARGE SCALE GENOMIC DNA]</scope>
    <source>
        <strain evidence="2 3">AF16</strain>
    </source>
</reference>
<dbReference type="GeneID" id="68919327"/>
<dbReference type="InParanoid" id="B6IEH3"/>
<dbReference type="RefSeq" id="XP_045097876.1">
    <property type="nucleotide sequence ID" value="XM_045240108.1"/>
</dbReference>
<accession>B6IEH3</accession>
<protein>
    <submittedName>
        <fullName evidence="2">Protein CBG27878</fullName>
    </submittedName>
</protein>
<reference evidence="2 3" key="2">
    <citation type="journal article" date="2011" name="PLoS Genet.">
        <title>Caenorhabditis briggsae recombinant inbred line genotypes reveal inter-strain incompatibility and the evolution of recombination.</title>
        <authorList>
            <person name="Ross J.A."/>
            <person name="Koboldt D.C."/>
            <person name="Staisch J.E."/>
            <person name="Chamberlin H.M."/>
            <person name="Gupta B.P."/>
            <person name="Miller R.D."/>
            <person name="Baird S.E."/>
            <person name="Haag E.S."/>
        </authorList>
    </citation>
    <scope>NUCLEOTIDE SEQUENCE [LARGE SCALE GENOMIC DNA]</scope>
    <source>
        <strain evidence="2 3">AF16</strain>
    </source>
</reference>
<dbReference type="EMBL" id="HE601409">
    <property type="protein sequence ID" value="CAR98303.1"/>
    <property type="molecule type" value="Genomic_DNA"/>
</dbReference>
<evidence type="ECO:0000313" key="3">
    <source>
        <dbReference type="Proteomes" id="UP000008549"/>
    </source>
</evidence>
<evidence type="ECO:0000313" key="2">
    <source>
        <dbReference type="EMBL" id="CAR98303.1"/>
    </source>
</evidence>
<feature type="transmembrane region" description="Helical" evidence="1">
    <location>
        <begin position="21"/>
        <end position="38"/>
    </location>
</feature>
<keyword evidence="1" id="KW-0472">Membrane</keyword>
<organism evidence="2 3">
    <name type="scientific">Caenorhabditis briggsae</name>
    <dbReference type="NCBI Taxonomy" id="6238"/>
    <lineage>
        <taxon>Eukaryota</taxon>
        <taxon>Metazoa</taxon>
        <taxon>Ecdysozoa</taxon>
        <taxon>Nematoda</taxon>
        <taxon>Chromadorea</taxon>
        <taxon>Rhabditida</taxon>
        <taxon>Rhabditina</taxon>
        <taxon>Rhabditomorpha</taxon>
        <taxon>Rhabditoidea</taxon>
        <taxon>Rhabditidae</taxon>
        <taxon>Peloderinae</taxon>
        <taxon>Caenorhabditis</taxon>
    </lineage>
</organism>
<dbReference type="AlphaFoldDB" id="B6IEH3"/>
<name>B6IEH3_CAEBR</name>
<evidence type="ECO:0000256" key="1">
    <source>
        <dbReference type="SAM" id="Phobius"/>
    </source>
</evidence>